<evidence type="ECO:0000256" key="2">
    <source>
        <dbReference type="ARBA" id="ARBA00023002"/>
    </source>
</evidence>
<dbReference type="Pfam" id="PF13561">
    <property type="entry name" value="adh_short_C2"/>
    <property type="match status" value="1"/>
</dbReference>
<proteinExistence type="inferred from homology"/>
<dbReference type="NCBIfam" id="NF009466">
    <property type="entry name" value="PRK12826.1-2"/>
    <property type="match status" value="1"/>
</dbReference>
<evidence type="ECO:0000256" key="1">
    <source>
        <dbReference type="ARBA" id="ARBA00006484"/>
    </source>
</evidence>
<dbReference type="GO" id="GO:0030497">
    <property type="term" value="P:fatty acid elongation"/>
    <property type="evidence" value="ECO:0007669"/>
    <property type="project" value="TreeGrafter"/>
</dbReference>
<name>A0A0F3GIA5_9BACT</name>
<dbReference type="GO" id="GO:0016616">
    <property type="term" value="F:oxidoreductase activity, acting on the CH-OH group of donors, NAD or NADP as acceptor"/>
    <property type="evidence" value="ECO:0007669"/>
    <property type="project" value="TreeGrafter"/>
</dbReference>
<dbReference type="SUPFAM" id="SSF51735">
    <property type="entry name" value="NAD(P)-binding Rossmann-fold domains"/>
    <property type="match status" value="1"/>
</dbReference>
<organism evidence="4 5">
    <name type="scientific">Candidatus Magnetobacterium bavaricum</name>
    <dbReference type="NCBI Taxonomy" id="29290"/>
    <lineage>
        <taxon>Bacteria</taxon>
        <taxon>Pseudomonadati</taxon>
        <taxon>Nitrospirota</taxon>
        <taxon>Thermodesulfovibrionia</taxon>
        <taxon>Thermodesulfovibrionales</taxon>
        <taxon>Candidatus Magnetobacteriaceae</taxon>
        <taxon>Candidatus Magnetobacterium</taxon>
    </lineage>
</organism>
<evidence type="ECO:0000313" key="4">
    <source>
        <dbReference type="EMBL" id="KJU81621.1"/>
    </source>
</evidence>
<evidence type="ECO:0000259" key="3">
    <source>
        <dbReference type="SMART" id="SM00822"/>
    </source>
</evidence>
<dbReference type="SMART" id="SM00822">
    <property type="entry name" value="PKS_KR"/>
    <property type="match status" value="1"/>
</dbReference>
<evidence type="ECO:0000313" key="5">
    <source>
        <dbReference type="Proteomes" id="UP000033423"/>
    </source>
</evidence>
<gene>
    <name evidence="4" type="ORF">MBAV_006183</name>
</gene>
<feature type="domain" description="Ketoreductase" evidence="3">
    <location>
        <begin position="6"/>
        <end position="188"/>
    </location>
</feature>
<comment type="similarity">
    <text evidence="1">Belongs to the short-chain dehydrogenases/reductases (SDR) family.</text>
</comment>
<protein>
    <submittedName>
        <fullName evidence="4">3-oxoacyl-ACP reductase</fullName>
    </submittedName>
</protein>
<dbReference type="PANTHER" id="PTHR42760:SF40">
    <property type="entry name" value="3-OXOACYL-[ACYL-CARRIER-PROTEIN] REDUCTASE, CHLOROPLASTIC"/>
    <property type="match status" value="1"/>
</dbReference>
<dbReference type="Gene3D" id="3.40.50.720">
    <property type="entry name" value="NAD(P)-binding Rossmann-like Domain"/>
    <property type="match status" value="1"/>
</dbReference>
<comment type="caution">
    <text evidence="4">The sequence shown here is derived from an EMBL/GenBank/DDBJ whole genome shotgun (WGS) entry which is preliminary data.</text>
</comment>
<dbReference type="InterPro" id="IPR036291">
    <property type="entry name" value="NAD(P)-bd_dom_sf"/>
</dbReference>
<keyword evidence="2" id="KW-0560">Oxidoreductase</keyword>
<sequence>MGLTQKVAIVTGGARGIGREISLRLAGAGATVVAVYNGSGELAASLLQEIGQGGEVFKADITQESEVKGLFEHVRKKYGRLDILVNNAGVIKDKLLLAMELPHWQEVMDVNLKAVFLCSRMAAELMIVNHCGKIVNLASVAAVKCTRGQSNYAASKGGVISFTRACAVELAPKGIQVNAVLPGMILTDMSKRVRKRAGEEVLKDIPAGRFGTPADVADLVLFLSSPASDYITGQAIGVDGGLSVS</sequence>
<dbReference type="AlphaFoldDB" id="A0A0F3GIA5"/>
<dbReference type="EMBL" id="LACI01002626">
    <property type="protein sequence ID" value="KJU81621.1"/>
    <property type="molecule type" value="Genomic_DNA"/>
</dbReference>
<keyword evidence="5" id="KW-1185">Reference proteome</keyword>
<accession>A0A0F3GIA5</accession>
<dbReference type="InterPro" id="IPR057326">
    <property type="entry name" value="KR_dom"/>
</dbReference>
<reference evidence="4 5" key="1">
    <citation type="submission" date="2015-02" db="EMBL/GenBank/DDBJ databases">
        <title>Single-cell genomics of uncultivated deep-branching MTB reveals a conserved set of magnetosome genes.</title>
        <authorList>
            <person name="Kolinko S."/>
            <person name="Richter M."/>
            <person name="Glockner F.O."/>
            <person name="Brachmann A."/>
            <person name="Schuler D."/>
        </authorList>
    </citation>
    <scope>NUCLEOTIDE SEQUENCE [LARGE SCALE GENOMIC DNA]</scope>
    <source>
        <strain evidence="4">TM-1</strain>
    </source>
</reference>
<dbReference type="FunFam" id="3.40.50.720:FF:000173">
    <property type="entry name" value="3-oxoacyl-[acyl-carrier protein] reductase"/>
    <property type="match status" value="1"/>
</dbReference>
<dbReference type="Proteomes" id="UP000033423">
    <property type="component" value="Unassembled WGS sequence"/>
</dbReference>
<dbReference type="PRINTS" id="PR00080">
    <property type="entry name" value="SDRFAMILY"/>
</dbReference>
<dbReference type="PANTHER" id="PTHR42760">
    <property type="entry name" value="SHORT-CHAIN DEHYDROGENASES/REDUCTASES FAMILY MEMBER"/>
    <property type="match status" value="1"/>
</dbReference>
<dbReference type="PATRIC" id="fig|29290.4.peg.8171"/>
<dbReference type="NCBIfam" id="NF005559">
    <property type="entry name" value="PRK07231.1"/>
    <property type="match status" value="1"/>
</dbReference>
<dbReference type="PRINTS" id="PR00081">
    <property type="entry name" value="GDHRDH"/>
</dbReference>
<dbReference type="InterPro" id="IPR002347">
    <property type="entry name" value="SDR_fam"/>
</dbReference>